<keyword evidence="3" id="KW-1185">Reference proteome</keyword>
<dbReference type="Proteomes" id="UP000034071">
    <property type="component" value="Chromosome"/>
</dbReference>
<dbReference type="Pfam" id="PF07238">
    <property type="entry name" value="PilZ"/>
    <property type="match status" value="1"/>
</dbReference>
<evidence type="ECO:0000313" key="3">
    <source>
        <dbReference type="Proteomes" id="UP000034071"/>
    </source>
</evidence>
<dbReference type="Gene3D" id="2.40.10.220">
    <property type="entry name" value="predicted glycosyltransferase like domains"/>
    <property type="match status" value="1"/>
</dbReference>
<protein>
    <submittedName>
        <fullName evidence="2">Pilus biogenesis protein PilZ</fullName>
    </submittedName>
</protein>
<proteinExistence type="predicted"/>
<accession>A0A0F6TR32</accession>
<dbReference type="RefSeq" id="WP_046561136.1">
    <property type="nucleotide sequence ID" value="NZ_CP010975.1"/>
</dbReference>
<dbReference type="KEGG" id="kge:TQ33_1055"/>
<organism evidence="2 3">
    <name type="scientific">Kangiella geojedonensis</name>
    <dbReference type="NCBI Taxonomy" id="914150"/>
    <lineage>
        <taxon>Bacteria</taxon>
        <taxon>Pseudomonadati</taxon>
        <taxon>Pseudomonadota</taxon>
        <taxon>Gammaproteobacteria</taxon>
        <taxon>Kangiellales</taxon>
        <taxon>Kangiellaceae</taxon>
        <taxon>Kangiella</taxon>
    </lineage>
</organism>
<dbReference type="AlphaFoldDB" id="A0A0F6TR32"/>
<dbReference type="HOGENOM" id="CLU_147899_0_0_6"/>
<name>A0A0F6TR32_9GAMM</name>
<sequence>MRIERTGPGILTIHVEDKEDLYAAYMPFVVNGGLFIQTNKQYDLGDEVFMLLALVDEPEKLPIAGKVVWVTPIGAQGNRRAGIGIQFSDQDKGKAKNTIENILAGKLESDKPTHTM</sequence>
<gene>
    <name evidence="2" type="ORF">TQ33_1055</name>
</gene>
<evidence type="ECO:0000259" key="1">
    <source>
        <dbReference type="Pfam" id="PF07238"/>
    </source>
</evidence>
<dbReference type="GO" id="GO:0035438">
    <property type="term" value="F:cyclic-di-GMP binding"/>
    <property type="evidence" value="ECO:0007669"/>
    <property type="project" value="InterPro"/>
</dbReference>
<dbReference type="PATRIC" id="fig|914150.5.peg.1070"/>
<evidence type="ECO:0000313" key="2">
    <source>
        <dbReference type="EMBL" id="AKE52017.1"/>
    </source>
</evidence>
<dbReference type="OrthoDB" id="5296245at2"/>
<feature type="domain" description="PilZ" evidence="1">
    <location>
        <begin position="12"/>
        <end position="104"/>
    </location>
</feature>
<dbReference type="EMBL" id="CP010975">
    <property type="protein sequence ID" value="AKE52017.1"/>
    <property type="molecule type" value="Genomic_DNA"/>
</dbReference>
<dbReference type="InterPro" id="IPR009875">
    <property type="entry name" value="PilZ_domain"/>
</dbReference>
<dbReference type="STRING" id="914150.TQ33_1055"/>
<reference evidence="2 3" key="1">
    <citation type="submission" date="2015-02" db="EMBL/GenBank/DDBJ databases">
        <title>Complete genome sequence of Kangiella geojedonensis strain YCS-5T.</title>
        <authorList>
            <person name="Kim K.M."/>
        </authorList>
    </citation>
    <scope>NUCLEOTIDE SEQUENCE [LARGE SCALE GENOMIC DNA]</scope>
    <source>
        <strain evidence="2 3">YCS-5</strain>
    </source>
</reference>